<protein>
    <submittedName>
        <fullName evidence="2">Uncharacterized protein</fullName>
    </submittedName>
</protein>
<evidence type="ECO:0000313" key="2">
    <source>
        <dbReference type="EMBL" id="KAF0758199.1"/>
    </source>
</evidence>
<dbReference type="AlphaFoldDB" id="A0A6A5AJH4"/>
<accession>A0A6A5AJH4</accession>
<comment type="caution">
    <text evidence="2">The sequence shown here is derived from an EMBL/GenBank/DDBJ whole genome shotgun (WGS) entry which is preliminary data.</text>
</comment>
<dbReference type="InterPro" id="IPR009563">
    <property type="entry name" value="SSSCA1"/>
</dbReference>
<name>A0A6A5AJH4_APHAT</name>
<feature type="region of interest" description="Disordered" evidence="1">
    <location>
        <begin position="58"/>
        <end position="78"/>
    </location>
</feature>
<organism evidence="2 3">
    <name type="scientific">Aphanomyces astaci</name>
    <name type="common">Crayfish plague agent</name>
    <dbReference type="NCBI Taxonomy" id="112090"/>
    <lineage>
        <taxon>Eukaryota</taxon>
        <taxon>Sar</taxon>
        <taxon>Stramenopiles</taxon>
        <taxon>Oomycota</taxon>
        <taxon>Saprolegniomycetes</taxon>
        <taxon>Saprolegniales</taxon>
        <taxon>Verrucalvaceae</taxon>
        <taxon>Aphanomyces</taxon>
    </lineage>
</organism>
<evidence type="ECO:0000256" key="1">
    <source>
        <dbReference type="SAM" id="MobiDB-lite"/>
    </source>
</evidence>
<proteinExistence type="predicted"/>
<evidence type="ECO:0000313" key="3">
    <source>
        <dbReference type="Proteomes" id="UP000469452"/>
    </source>
</evidence>
<gene>
    <name evidence="2" type="ORF">AaE_004013</name>
</gene>
<dbReference type="PANTHER" id="PTHR16537">
    <property type="entry name" value="SJOEGREN SYNDROME/SCLERODERMA AUTOANTIGEN 1"/>
    <property type="match status" value="1"/>
</dbReference>
<dbReference type="VEuPathDB" id="FungiDB:H257_17168"/>
<reference evidence="2 3" key="1">
    <citation type="submission" date="2019-06" db="EMBL/GenBank/DDBJ databases">
        <title>Genomics analysis of Aphanomyces spp. identifies a new class of oomycete effector associated with host adaptation.</title>
        <authorList>
            <person name="Gaulin E."/>
        </authorList>
    </citation>
    <scope>NUCLEOTIDE SEQUENCE [LARGE SCALE GENOMIC DNA]</scope>
    <source>
        <strain evidence="2 3">E</strain>
    </source>
</reference>
<sequence>MSDDTTSNRLAEKMLAGWTLLATNCPELDCCTPLMCSRKDKTKLLCVKCDKWYSTEEPAETSAATPTSSARQGPFLSSSQLPSLTRPHFAIATPHPPPPPPAASFVADQTPQEDQAAVYAARKKRRDATSSKLGEKMLQGWTLMGSVCPKSDCGTPFVRNRDTGQLFCVTCNQYAITEEQAAEQHAADIDIDQPSHDESSITTIMTTQPATSSSFVAAGAVQPAVAASQAKAELRNSADLATTTTPVDVTSTSAATNYALRALYHKLAAATAALEQATTDKEVCMQSRVLRDVAKAIKALHGVQSIA</sequence>
<dbReference type="Proteomes" id="UP000469452">
    <property type="component" value="Unassembled WGS sequence"/>
</dbReference>
<dbReference type="Pfam" id="PF06677">
    <property type="entry name" value="Auto_anti-p27"/>
    <property type="match status" value="2"/>
</dbReference>
<dbReference type="InterPro" id="IPR051888">
    <property type="entry name" value="UPF0148_domain"/>
</dbReference>
<feature type="compositionally biased region" description="Low complexity" evidence="1">
    <location>
        <begin position="60"/>
        <end position="70"/>
    </location>
</feature>
<dbReference type="PANTHER" id="PTHR16537:SF1">
    <property type="entry name" value="PROTEIN ZNRD2"/>
    <property type="match status" value="1"/>
</dbReference>
<dbReference type="EMBL" id="VJMI01009706">
    <property type="protein sequence ID" value="KAF0758199.1"/>
    <property type="molecule type" value="Genomic_DNA"/>
</dbReference>